<dbReference type="Proteomes" id="UP000008784">
    <property type="component" value="Unassembled WGS sequence"/>
</dbReference>
<proteinExistence type="predicted"/>
<sequence>MQQEQHTTLNTPANTMEKRRATLDELKEYNLSGVPIIPSSTSHRYHSHNRGNYKYKDEIDEDLERGLAEIELSVDDSVHQGHSINNRNRNRMPRKITILSRPSEKPQNSANSVNISNSTTGKVQDTKYQRSNNTYTPRYQGYENTDFNNLSKTQQRKLRDHDRLARVQQRINSNQAYKDQKLHSTNASLKEDVQNPESPTPCIGSSTPTPLNSKNSDRLSSTCGSKPVPKFTIMQRPPRPAKTPSSVPPLVPLSVDAWLDQQSTSGPWNPLRLDTKLNPRGNRELRREHFQQIQLETDAHLAQLSGYQEKLETSIKED</sequence>
<dbReference type="EMBL" id="ADOT01000017">
    <property type="protein sequence ID" value="EGX52734.1"/>
    <property type="molecule type" value="Genomic_DNA"/>
</dbReference>
<gene>
    <name evidence="2" type="ORF">AOL_s00007g517</name>
</gene>
<organism evidence="2 3">
    <name type="scientific">Arthrobotrys oligospora (strain ATCC 24927 / CBS 115.81 / DSM 1491)</name>
    <name type="common">Nematode-trapping fungus</name>
    <name type="synonym">Didymozoophaga oligospora</name>
    <dbReference type="NCBI Taxonomy" id="756982"/>
    <lineage>
        <taxon>Eukaryota</taxon>
        <taxon>Fungi</taxon>
        <taxon>Dikarya</taxon>
        <taxon>Ascomycota</taxon>
        <taxon>Pezizomycotina</taxon>
        <taxon>Orbiliomycetes</taxon>
        <taxon>Orbiliales</taxon>
        <taxon>Orbiliaceae</taxon>
        <taxon>Orbilia</taxon>
        <taxon>Orbilia oligospora</taxon>
    </lineage>
</organism>
<evidence type="ECO:0000256" key="1">
    <source>
        <dbReference type="SAM" id="MobiDB-lite"/>
    </source>
</evidence>
<dbReference type="GeneID" id="22889653"/>
<reference evidence="2 3" key="1">
    <citation type="journal article" date="2011" name="PLoS Pathog.">
        <title>Genomic and proteomic analyses of the fungus Arthrobotrys oligospora provide insights into nematode-trap formation.</title>
        <authorList>
            <person name="Yang J."/>
            <person name="Wang L."/>
            <person name="Ji X."/>
            <person name="Feng Y."/>
            <person name="Li X."/>
            <person name="Zou C."/>
            <person name="Xu J."/>
            <person name="Ren Y."/>
            <person name="Mi Q."/>
            <person name="Wu J."/>
            <person name="Liu S."/>
            <person name="Liu Y."/>
            <person name="Huang X."/>
            <person name="Wang H."/>
            <person name="Niu X."/>
            <person name="Li J."/>
            <person name="Liang L."/>
            <person name="Luo Y."/>
            <person name="Ji K."/>
            <person name="Zhou W."/>
            <person name="Yu Z."/>
            <person name="Li G."/>
            <person name="Liu Y."/>
            <person name="Li L."/>
            <person name="Qiao M."/>
            <person name="Feng L."/>
            <person name="Zhang K.-Q."/>
        </authorList>
    </citation>
    <scope>NUCLEOTIDE SEQUENCE [LARGE SCALE GENOMIC DNA]</scope>
    <source>
        <strain evidence="3">ATCC 24927 / CBS 115.81 / DSM 1491</strain>
    </source>
</reference>
<protein>
    <submittedName>
        <fullName evidence="2">Uncharacterized protein</fullName>
    </submittedName>
</protein>
<feature type="region of interest" description="Disordered" evidence="1">
    <location>
        <begin position="191"/>
        <end position="248"/>
    </location>
</feature>
<comment type="caution">
    <text evidence="2">The sequence shown here is derived from an EMBL/GenBank/DDBJ whole genome shotgun (WGS) entry which is preliminary data.</text>
</comment>
<keyword evidence="3" id="KW-1185">Reference proteome</keyword>
<name>G1X2K8_ARTOA</name>
<evidence type="ECO:0000313" key="2">
    <source>
        <dbReference type="EMBL" id="EGX52734.1"/>
    </source>
</evidence>
<evidence type="ECO:0000313" key="3">
    <source>
        <dbReference type="Proteomes" id="UP000008784"/>
    </source>
</evidence>
<dbReference type="HOGENOM" id="CLU_874271_0_0_1"/>
<dbReference type="RefSeq" id="XP_011118720.1">
    <property type="nucleotide sequence ID" value="XM_011120418.1"/>
</dbReference>
<feature type="compositionally biased region" description="Pro residues" evidence="1">
    <location>
        <begin position="237"/>
        <end position="248"/>
    </location>
</feature>
<dbReference type="AlphaFoldDB" id="G1X2K8"/>
<feature type="compositionally biased region" description="Polar residues" evidence="1">
    <location>
        <begin position="105"/>
        <end position="123"/>
    </location>
</feature>
<feature type="compositionally biased region" description="Polar residues" evidence="1">
    <location>
        <begin position="203"/>
        <end position="224"/>
    </location>
</feature>
<accession>G1X2K8</accession>
<feature type="compositionally biased region" description="Polar residues" evidence="1">
    <location>
        <begin position="129"/>
        <end position="153"/>
    </location>
</feature>
<dbReference type="InParanoid" id="G1X2K8"/>
<dbReference type="OrthoDB" id="5370371at2759"/>
<feature type="region of interest" description="Disordered" evidence="1">
    <location>
        <begin position="99"/>
        <end position="163"/>
    </location>
</feature>